<proteinExistence type="predicted"/>
<evidence type="ECO:0000313" key="2">
    <source>
        <dbReference type="EMBL" id="CAF1614251.1"/>
    </source>
</evidence>
<accession>A0A816BRR3</accession>
<reference evidence="2" key="1">
    <citation type="submission" date="2021-02" db="EMBL/GenBank/DDBJ databases">
        <authorList>
            <person name="Nowell W R."/>
        </authorList>
    </citation>
    <scope>NUCLEOTIDE SEQUENCE</scope>
</reference>
<dbReference type="EMBL" id="CAJNOJ010000545">
    <property type="protein sequence ID" value="CAF1481156.1"/>
    <property type="molecule type" value="Genomic_DNA"/>
</dbReference>
<organism evidence="2 3">
    <name type="scientific">Adineta ricciae</name>
    <name type="common">Rotifer</name>
    <dbReference type="NCBI Taxonomy" id="249248"/>
    <lineage>
        <taxon>Eukaryota</taxon>
        <taxon>Metazoa</taxon>
        <taxon>Spiralia</taxon>
        <taxon>Gnathifera</taxon>
        <taxon>Rotifera</taxon>
        <taxon>Eurotatoria</taxon>
        <taxon>Bdelloidea</taxon>
        <taxon>Adinetida</taxon>
        <taxon>Adinetidae</taxon>
        <taxon>Adineta</taxon>
    </lineage>
</organism>
<sequence>MKSKYVQETMKAAERDGEIVPSDEVKAFQLKQSCLCGSENISTTPLDTLPNDIFDKMYKEYEVYLANEIQTCKDQLYQFATMKGRWWPTVDKIYIYGPFKNINSDTTLFNIPGYGDGFEAMTIRANEAAVICDQLVRIIRGDGRDPLTSSFLKGLLQSSTSRKHLCLVVTYYNLVVEENKNAKGNDEEMKKKYRVELKEVANKTL</sequence>
<comment type="caution">
    <text evidence="2">The sequence shown here is derived from an EMBL/GenBank/DDBJ whole genome shotgun (WGS) entry which is preliminary data.</text>
</comment>
<dbReference type="Proteomes" id="UP000663852">
    <property type="component" value="Unassembled WGS sequence"/>
</dbReference>
<keyword evidence="3" id="KW-1185">Reference proteome</keyword>
<gene>
    <name evidence="1" type="ORF">EDS130_LOCUS41445</name>
    <name evidence="2" type="ORF">XAT740_LOCUS49333</name>
</gene>
<dbReference type="AlphaFoldDB" id="A0A816BRR3"/>
<evidence type="ECO:0000313" key="3">
    <source>
        <dbReference type="Proteomes" id="UP000663828"/>
    </source>
</evidence>
<dbReference type="Proteomes" id="UP000663828">
    <property type="component" value="Unassembled WGS sequence"/>
</dbReference>
<protein>
    <submittedName>
        <fullName evidence="2">Uncharacterized protein</fullName>
    </submittedName>
</protein>
<dbReference type="EMBL" id="CAJNOR010007277">
    <property type="protein sequence ID" value="CAF1614251.1"/>
    <property type="molecule type" value="Genomic_DNA"/>
</dbReference>
<name>A0A816BRR3_ADIRI</name>
<dbReference type="OrthoDB" id="10444837at2759"/>
<evidence type="ECO:0000313" key="1">
    <source>
        <dbReference type="EMBL" id="CAF1481156.1"/>
    </source>
</evidence>